<dbReference type="STRING" id="1434107.MSBR3_0031"/>
<gene>
    <name evidence="3" type="ORF">MSBR3_0031</name>
</gene>
<reference evidence="3" key="1">
    <citation type="submission" date="2014-07" db="EMBL/GenBank/DDBJ databases">
        <title>Methanogenic archaea and the global carbon cycle.</title>
        <authorList>
            <person name="Henriksen J.R."/>
            <person name="Luke J."/>
            <person name="Reinhart S."/>
            <person name="Benedict M.N."/>
            <person name="Youngblut N.D."/>
            <person name="Metcalf M.E."/>
            <person name="Whitaker R.J."/>
            <person name="Metcalf W.W."/>
        </authorList>
    </citation>
    <scope>NUCLEOTIDE SEQUENCE [LARGE SCALE GENOMIC DNA]</scope>
    <source>
        <strain evidence="3">3</strain>
    </source>
</reference>
<dbReference type="GeneID" id="24787443"/>
<protein>
    <recommendedName>
        <fullName evidence="2">Methyltransferase domain-containing protein</fullName>
    </recommendedName>
</protein>
<name>A0A0E3SEK1_METBA</name>
<dbReference type="SUPFAM" id="SSF53335">
    <property type="entry name" value="S-adenosyl-L-methionine-dependent methyltransferases"/>
    <property type="match status" value="1"/>
</dbReference>
<dbReference type="Gene3D" id="3.40.50.150">
    <property type="entry name" value="Vaccinia Virus protein VP39"/>
    <property type="match status" value="1"/>
</dbReference>
<accession>A0A0E3SEK1</accession>
<dbReference type="KEGG" id="mbak:MSBR3_0031"/>
<evidence type="ECO:0000313" key="3">
    <source>
        <dbReference type="EMBL" id="AKB80609.1"/>
    </source>
</evidence>
<organism evidence="3 4">
    <name type="scientific">Methanosarcina barkeri 3</name>
    <dbReference type="NCBI Taxonomy" id="1434107"/>
    <lineage>
        <taxon>Archaea</taxon>
        <taxon>Methanobacteriati</taxon>
        <taxon>Methanobacteriota</taxon>
        <taxon>Stenosarchaea group</taxon>
        <taxon>Methanomicrobia</taxon>
        <taxon>Methanosarcinales</taxon>
        <taxon>Methanosarcinaceae</taxon>
        <taxon>Methanosarcina</taxon>
    </lineage>
</organism>
<evidence type="ECO:0000259" key="2">
    <source>
        <dbReference type="Pfam" id="PF13847"/>
    </source>
</evidence>
<dbReference type="PANTHER" id="PTHR43861:SF3">
    <property type="entry name" value="PUTATIVE (AFU_ORTHOLOGUE AFUA_2G14390)-RELATED"/>
    <property type="match status" value="1"/>
</dbReference>
<dbReference type="PANTHER" id="PTHR43861">
    <property type="entry name" value="TRANS-ACONITATE 2-METHYLTRANSFERASE-RELATED"/>
    <property type="match status" value="1"/>
</dbReference>
<dbReference type="PATRIC" id="fig|1434107.4.peg.35"/>
<dbReference type="InterPro" id="IPR025714">
    <property type="entry name" value="Methyltranfer_dom"/>
</dbReference>
<sequence length="224" mass="25627">MVEQELNRTKTRILQWTFPEVEIVNTIKARMLNRKASSAKSKSEEIIKAFSLKIGQHIADVGSGGGYFSFLFARDVGREGKVYAIDTKKELLDFIRSNSDKNGFHNIIPVLAEDNRFPLMSKKLDLVFLRNVYHHLPNREVYFSDLVKSLSTGAKIAIIDYDGRGKWSFHRLFCHYVPKATIVNEMTGAGYHLVEDHAFLPEQSFLIFSVSKNENNQNQEEALL</sequence>
<dbReference type="GO" id="GO:0016740">
    <property type="term" value="F:transferase activity"/>
    <property type="evidence" value="ECO:0007669"/>
    <property type="project" value="UniProtKB-KW"/>
</dbReference>
<evidence type="ECO:0000313" key="4">
    <source>
        <dbReference type="Proteomes" id="UP000033066"/>
    </source>
</evidence>
<dbReference type="EMBL" id="CP009517">
    <property type="protein sequence ID" value="AKB80609.1"/>
    <property type="molecule type" value="Genomic_DNA"/>
</dbReference>
<dbReference type="AlphaFoldDB" id="A0A0E3SEK1"/>
<keyword evidence="1" id="KW-0808">Transferase</keyword>
<dbReference type="OrthoDB" id="1018at2157"/>
<dbReference type="InterPro" id="IPR029063">
    <property type="entry name" value="SAM-dependent_MTases_sf"/>
</dbReference>
<feature type="domain" description="Methyltransferase" evidence="2">
    <location>
        <begin position="55"/>
        <end position="162"/>
    </location>
</feature>
<dbReference type="RefSeq" id="WP_052723210.1">
    <property type="nucleotide sequence ID" value="NZ_CP009517.1"/>
</dbReference>
<evidence type="ECO:0000256" key="1">
    <source>
        <dbReference type="ARBA" id="ARBA00022679"/>
    </source>
</evidence>
<dbReference type="Pfam" id="PF13847">
    <property type="entry name" value="Methyltransf_31"/>
    <property type="match status" value="1"/>
</dbReference>
<dbReference type="HOGENOM" id="CLU_037990_16_0_2"/>
<keyword evidence="4" id="KW-1185">Reference proteome</keyword>
<dbReference type="CDD" id="cd02440">
    <property type="entry name" value="AdoMet_MTases"/>
    <property type="match status" value="1"/>
</dbReference>
<proteinExistence type="predicted"/>
<dbReference type="Proteomes" id="UP000033066">
    <property type="component" value="Chromosome"/>
</dbReference>